<reference evidence="2" key="1">
    <citation type="journal article" date="2014" name="Int. J. Syst. Evol. Microbiol.">
        <title>Complete genome sequence of Corynebacterium casei LMG S-19264T (=DSM 44701T), isolated from a smear-ripened cheese.</title>
        <authorList>
            <consortium name="US DOE Joint Genome Institute (JGI-PGF)"/>
            <person name="Walter F."/>
            <person name="Albersmeier A."/>
            <person name="Kalinowski J."/>
            <person name="Ruckert C."/>
        </authorList>
    </citation>
    <scope>NUCLEOTIDE SEQUENCE</scope>
    <source>
        <strain evidence="2">CGMCC 1.12187</strain>
    </source>
</reference>
<keyword evidence="1" id="KW-0472">Membrane</keyword>
<proteinExistence type="predicted"/>
<gene>
    <name evidence="2" type="ORF">GCM10011374_08580</name>
</gene>
<dbReference type="AlphaFoldDB" id="A0A917GJR0"/>
<name>A0A917GJR0_9MICC</name>
<evidence type="ECO:0000256" key="1">
    <source>
        <dbReference type="SAM" id="Phobius"/>
    </source>
</evidence>
<protein>
    <recommendedName>
        <fullName evidence="4">DUF4190 domain-containing protein</fullName>
    </recommendedName>
</protein>
<evidence type="ECO:0008006" key="4">
    <source>
        <dbReference type="Google" id="ProtNLM"/>
    </source>
</evidence>
<evidence type="ECO:0000313" key="2">
    <source>
        <dbReference type="EMBL" id="GGG48484.1"/>
    </source>
</evidence>
<keyword evidence="1" id="KW-0812">Transmembrane</keyword>
<keyword evidence="1" id="KW-1133">Transmembrane helix</keyword>
<keyword evidence="3" id="KW-1185">Reference proteome</keyword>
<organism evidence="2 3">
    <name type="scientific">Kocuria dechangensis</name>
    <dbReference type="NCBI Taxonomy" id="1176249"/>
    <lineage>
        <taxon>Bacteria</taxon>
        <taxon>Bacillati</taxon>
        <taxon>Actinomycetota</taxon>
        <taxon>Actinomycetes</taxon>
        <taxon>Micrococcales</taxon>
        <taxon>Micrococcaceae</taxon>
        <taxon>Kocuria</taxon>
    </lineage>
</organism>
<comment type="caution">
    <text evidence="2">The sequence shown here is derived from an EMBL/GenBank/DDBJ whole genome shotgun (WGS) entry which is preliminary data.</text>
</comment>
<reference evidence="2" key="2">
    <citation type="submission" date="2020-09" db="EMBL/GenBank/DDBJ databases">
        <authorList>
            <person name="Sun Q."/>
            <person name="Zhou Y."/>
        </authorList>
    </citation>
    <scope>NUCLEOTIDE SEQUENCE</scope>
    <source>
        <strain evidence="2">CGMCC 1.12187</strain>
    </source>
</reference>
<dbReference type="Proteomes" id="UP000638848">
    <property type="component" value="Unassembled WGS sequence"/>
</dbReference>
<accession>A0A917GJR0</accession>
<dbReference type="EMBL" id="BMEQ01000003">
    <property type="protein sequence ID" value="GGG48484.1"/>
    <property type="molecule type" value="Genomic_DNA"/>
</dbReference>
<sequence length="68" mass="7167">MLGILSVVTLPLLGPFAIWQANEAEKLGVPAPAGRILGWVGTVLLGLMLLFLGIWITAMLFFVTSNGG</sequence>
<evidence type="ECO:0000313" key="3">
    <source>
        <dbReference type="Proteomes" id="UP000638848"/>
    </source>
</evidence>
<feature type="transmembrane region" description="Helical" evidence="1">
    <location>
        <begin position="36"/>
        <end position="63"/>
    </location>
</feature>